<dbReference type="OrthoDB" id="384706at2"/>
<evidence type="ECO:0000259" key="1">
    <source>
        <dbReference type="Pfam" id="PF01966"/>
    </source>
</evidence>
<dbReference type="SUPFAM" id="SSF109604">
    <property type="entry name" value="HD-domain/PDEase-like"/>
    <property type="match status" value="1"/>
</dbReference>
<name>A0A376GXS9_ENTGA</name>
<keyword evidence="3" id="KW-1185">Reference proteome</keyword>
<organism evidence="2 3">
    <name type="scientific">Enterococcus gallinarum</name>
    <dbReference type="NCBI Taxonomy" id="1353"/>
    <lineage>
        <taxon>Bacteria</taxon>
        <taxon>Bacillati</taxon>
        <taxon>Bacillota</taxon>
        <taxon>Bacilli</taxon>
        <taxon>Lactobacillales</taxon>
        <taxon>Enterococcaceae</taxon>
        <taxon>Enterococcus</taxon>
    </lineage>
</organism>
<proteinExistence type="predicted"/>
<evidence type="ECO:0000313" key="3">
    <source>
        <dbReference type="Proteomes" id="UP000254807"/>
    </source>
</evidence>
<accession>A0A376GXS9</accession>
<reference evidence="2 3" key="1">
    <citation type="submission" date="2018-06" db="EMBL/GenBank/DDBJ databases">
        <authorList>
            <consortium name="Pathogen Informatics"/>
            <person name="Doyle S."/>
        </authorList>
    </citation>
    <scope>NUCLEOTIDE SEQUENCE [LARGE SCALE GENOMIC DNA]</scope>
    <source>
        <strain evidence="2 3">NCTC12360</strain>
    </source>
</reference>
<dbReference type="RefSeq" id="WP_060814061.1">
    <property type="nucleotide sequence ID" value="NZ_JARPZP010000001.1"/>
</dbReference>
<sequence>MVNPQLMHYLETTIIPQYKQLDTSHSPEHVYQVLKNSIEIAAPLSVDLDIVSAVAVFHDLGLLKGRKNHERASRSMVESDAFLADYFTKEQRKIIGEAVEDHRASLSYEPRSIYGKIISEADRDLDFYRILERTIYFAIEKKSLSDPDNLCQEAFEYIQQKYGPHHHLTFWLGYSKNIAGLAEIHEMLADPIKFYSAFSDCYEQRMKKADFLS</sequence>
<gene>
    <name evidence="2" type="ORF">NCTC12360_00127</name>
</gene>
<dbReference type="Pfam" id="PF01966">
    <property type="entry name" value="HD"/>
    <property type="match status" value="1"/>
</dbReference>
<dbReference type="Gene3D" id="1.10.3210.10">
    <property type="entry name" value="Hypothetical protein af1432"/>
    <property type="match status" value="1"/>
</dbReference>
<evidence type="ECO:0000313" key="2">
    <source>
        <dbReference type="EMBL" id="STD81714.1"/>
    </source>
</evidence>
<dbReference type="AlphaFoldDB" id="A0A376GXS9"/>
<dbReference type="EMBL" id="UFYW01000001">
    <property type="protein sequence ID" value="STD81714.1"/>
    <property type="molecule type" value="Genomic_DNA"/>
</dbReference>
<dbReference type="GO" id="GO:0016787">
    <property type="term" value="F:hydrolase activity"/>
    <property type="evidence" value="ECO:0007669"/>
    <property type="project" value="UniProtKB-KW"/>
</dbReference>
<protein>
    <submittedName>
        <fullName evidence="2">Putative hydrolase</fullName>
    </submittedName>
</protein>
<feature type="domain" description="HD" evidence="1">
    <location>
        <begin position="28"/>
        <end position="123"/>
    </location>
</feature>
<dbReference type="Proteomes" id="UP000254807">
    <property type="component" value="Unassembled WGS sequence"/>
</dbReference>
<dbReference type="InterPro" id="IPR006674">
    <property type="entry name" value="HD_domain"/>
</dbReference>
<keyword evidence="2" id="KW-0378">Hydrolase</keyword>